<sequence length="646" mass="74314">MVIGLFLRAYKNYNGLNYIHLSNDSNNKFTVFSGANGAGKSAILEVLDYYFNTDRDWNLLKNGKRDEALIAPIFLLEKSKYKQKMFADLGDILWKFSKKDASNIPALQEFVNFKDGLKKNIDISKYYLICLPYLPYEKDLDASKIDSPFGVQTLNTFFATEVPDIDIKLHIEKLRKEIWDSYAYIYFPVETSVSEATKLYSTKMQYLMGKDIVSEIDSVLDSKIIDGKESIVSFINKKLLDFIKNINKSMSEIDDQYSYKTSQGVAQKLSTKIIREKIIDTYFATISLKKTTKDLDILSSGEQRTALIDVAYAFLTQPDKPEYEVIFALDEPEASLNTAACFEQFLRVSNLANVYQYQTLITTHWYGFIPLAESGTWCHIDKEEDTVSVFDLSLAFDNRGAMPDDIEIKSYFDLVTSILSLSRTKKTNWLICEGADDAQYLKTFFEIKKRTDTIILPVGGSGNVIKLFNYLSVPVQEKSEQKTLNGTIVCLIDSDKQRVNFEGYSNIGNDKNKKLYIRRLQINEDEIELLPLEKSGLYDQTEMEDCLNAKVYFDAINKHIENENDPKIKEIITYFQFNEKSKYAKVSKDLAFLKLQDIKGQDEKQKIYDYIMESLETKNEIAKIYSSLSNESNIPKWIDTLLALYK</sequence>
<dbReference type="GO" id="GO:0006302">
    <property type="term" value="P:double-strand break repair"/>
    <property type="evidence" value="ECO:0007669"/>
    <property type="project" value="TreeGrafter"/>
</dbReference>
<protein>
    <recommendedName>
        <fullName evidence="1">Endonuclease GajA/Old nuclease/RecF-like AAA domain-containing protein</fullName>
    </recommendedName>
</protein>
<dbReference type="Gene3D" id="3.40.50.300">
    <property type="entry name" value="P-loop containing nucleotide triphosphate hydrolases"/>
    <property type="match status" value="1"/>
</dbReference>
<dbReference type="PANTHER" id="PTHR32182:SF22">
    <property type="entry name" value="ATP-DEPENDENT ENDONUCLEASE, OLD FAMILY-RELATED"/>
    <property type="match status" value="1"/>
</dbReference>
<reference evidence="2 3" key="1">
    <citation type="journal article" date="2017" name="Front. Microbiol.">
        <title>Comparative Genomic Analysis of the Class Epsilonproteobacteria and Proposed Reclassification to Epsilonbacteraeota (phyl. nov.).</title>
        <authorList>
            <person name="Waite D.W."/>
            <person name="Vanwonterghem I."/>
            <person name="Rinke C."/>
            <person name="Parks D.H."/>
            <person name="Zhang Y."/>
            <person name="Takai K."/>
            <person name="Sievert S.M."/>
            <person name="Simon J."/>
            <person name="Campbell B.J."/>
            <person name="Hanson T.E."/>
            <person name="Woyke T."/>
            <person name="Klotz M.G."/>
            <person name="Hugenholtz P."/>
        </authorList>
    </citation>
    <scope>NUCLEOTIDE SEQUENCE [LARGE SCALE GENOMIC DNA]</scope>
    <source>
        <strain evidence="2">UBA12443</strain>
    </source>
</reference>
<dbReference type="InterPro" id="IPR027417">
    <property type="entry name" value="P-loop_NTPase"/>
</dbReference>
<comment type="caution">
    <text evidence="2">The sequence shown here is derived from an EMBL/GenBank/DDBJ whole genome shotgun (WGS) entry which is preliminary data.</text>
</comment>
<evidence type="ECO:0000313" key="3">
    <source>
        <dbReference type="Proteomes" id="UP000228859"/>
    </source>
</evidence>
<proteinExistence type="predicted"/>
<dbReference type="GO" id="GO:0000731">
    <property type="term" value="P:DNA synthesis involved in DNA repair"/>
    <property type="evidence" value="ECO:0007669"/>
    <property type="project" value="TreeGrafter"/>
</dbReference>
<evidence type="ECO:0000259" key="1">
    <source>
        <dbReference type="Pfam" id="PF13175"/>
    </source>
</evidence>
<dbReference type="SUPFAM" id="SSF52540">
    <property type="entry name" value="P-loop containing nucleoside triphosphate hydrolases"/>
    <property type="match status" value="1"/>
</dbReference>
<dbReference type="PANTHER" id="PTHR32182">
    <property type="entry name" value="DNA REPLICATION AND REPAIR PROTEIN RECF"/>
    <property type="match status" value="1"/>
</dbReference>
<feature type="domain" description="Endonuclease GajA/Old nuclease/RecF-like AAA" evidence="1">
    <location>
        <begin position="11"/>
        <end position="364"/>
    </location>
</feature>
<dbReference type="AlphaFoldDB" id="A0A2D3WLQ3"/>
<evidence type="ECO:0000313" key="2">
    <source>
        <dbReference type="EMBL" id="DAB38039.1"/>
    </source>
</evidence>
<dbReference type="Pfam" id="PF13175">
    <property type="entry name" value="AAA_15"/>
    <property type="match status" value="1"/>
</dbReference>
<dbReference type="Proteomes" id="UP000228859">
    <property type="component" value="Unassembled WGS sequence"/>
</dbReference>
<organism evidence="2 3">
    <name type="scientific">Sulfuricurvum kujiense</name>
    <dbReference type="NCBI Taxonomy" id="148813"/>
    <lineage>
        <taxon>Bacteria</taxon>
        <taxon>Pseudomonadati</taxon>
        <taxon>Campylobacterota</taxon>
        <taxon>Epsilonproteobacteria</taxon>
        <taxon>Campylobacterales</taxon>
        <taxon>Sulfurimonadaceae</taxon>
        <taxon>Sulfuricurvum</taxon>
    </lineage>
</organism>
<dbReference type="InterPro" id="IPR041685">
    <property type="entry name" value="AAA_GajA/Old/RecF-like"/>
</dbReference>
<accession>A0A2D3WLQ3</accession>
<dbReference type="EMBL" id="DLUI01000115">
    <property type="protein sequence ID" value="DAB38039.1"/>
    <property type="molecule type" value="Genomic_DNA"/>
</dbReference>
<dbReference type="RefSeq" id="WP_294893880.1">
    <property type="nucleotide sequence ID" value="NZ_DLUI01000115.1"/>
</dbReference>
<gene>
    <name evidence="2" type="ORF">CFH83_08020</name>
</gene>
<name>A0A2D3WLQ3_9BACT</name>